<dbReference type="Pfam" id="PF00010">
    <property type="entry name" value="HLH"/>
    <property type="match status" value="1"/>
</dbReference>
<gene>
    <name evidence="3" type="ORF">AB1Y20_018887</name>
</gene>
<name>A0AB34JPY5_PRYPA</name>
<evidence type="ECO:0000259" key="2">
    <source>
        <dbReference type="PROSITE" id="PS50888"/>
    </source>
</evidence>
<sequence>MQPYSGFSDWICHFRACVLRFVTRQILHLGGRPRLPLMNEQALPGHAHVAYRQPSQQSWNGEHPNALSDDLLLQNMVFEDDGGVDHDSWVSLLLGNEQEAPFHPSAQPTPVATFTQGTKRPAEEQELLPLSSKISDNQTFQSSVAAGRPLPKRQYTGIDGTLGAAPIMAASQPDIEFAPSAAPERPLHYGYPHLMAHSADPSQLGHGYAQHPESPMTYQVHHPPQDTPCVQSHRFPMAGQHSIPQPQMAQFISQPMQQGEAARHMASAQPVQPQHHHLMHANAVPIAHSYKGRDGGVMQQGSAQSQMMQPMVPIQQAIPQVSHGVAIPRIVKSEESQATYHFSHQLGNRSCPVATSGSIPRVPSAAECAGGGARGLNCGDDHLMRIAYTVQQLGSSCMPPQTESKASASKDSELSKLDSSSIAPTSHAEAAPCWSNRDSKDAFEDDDELEELDKSNPLVHRKVRHNLAERRRTDRINKLFTELYDLLASPGIAPLCVVYDGKTNFIQGGGRRPPRRSKAAVLEGTITCIESLQHAVSLLDYQRSQMSTQMSTQMTSEPLRC</sequence>
<dbReference type="Gene3D" id="4.10.280.10">
    <property type="entry name" value="Helix-loop-helix DNA-binding domain"/>
    <property type="match status" value="1"/>
</dbReference>
<dbReference type="EMBL" id="JBGBPQ010000005">
    <property type="protein sequence ID" value="KAL1523971.1"/>
    <property type="molecule type" value="Genomic_DNA"/>
</dbReference>
<dbReference type="SUPFAM" id="SSF47459">
    <property type="entry name" value="HLH, helix-loop-helix DNA-binding domain"/>
    <property type="match status" value="1"/>
</dbReference>
<dbReference type="InterPro" id="IPR036638">
    <property type="entry name" value="HLH_DNA-bd_sf"/>
</dbReference>
<accession>A0AB34JPY5</accession>
<feature type="region of interest" description="Disordered" evidence="1">
    <location>
        <begin position="395"/>
        <end position="451"/>
    </location>
</feature>
<evidence type="ECO:0000313" key="3">
    <source>
        <dbReference type="EMBL" id="KAL1523971.1"/>
    </source>
</evidence>
<dbReference type="PROSITE" id="PS50888">
    <property type="entry name" value="BHLH"/>
    <property type="match status" value="1"/>
</dbReference>
<dbReference type="InterPro" id="IPR011598">
    <property type="entry name" value="bHLH_dom"/>
</dbReference>
<dbReference type="SMART" id="SM00353">
    <property type="entry name" value="HLH"/>
    <property type="match status" value="1"/>
</dbReference>
<evidence type="ECO:0000256" key="1">
    <source>
        <dbReference type="SAM" id="MobiDB-lite"/>
    </source>
</evidence>
<proteinExistence type="predicted"/>
<dbReference type="GO" id="GO:0046983">
    <property type="term" value="F:protein dimerization activity"/>
    <property type="evidence" value="ECO:0007669"/>
    <property type="project" value="InterPro"/>
</dbReference>
<reference evidence="3 4" key="1">
    <citation type="journal article" date="2024" name="Science">
        <title>Giant polyketide synthase enzymes in the biosynthesis of giant marine polyether toxins.</title>
        <authorList>
            <person name="Fallon T.R."/>
            <person name="Shende V.V."/>
            <person name="Wierzbicki I.H."/>
            <person name="Pendleton A.L."/>
            <person name="Watervoot N.F."/>
            <person name="Auber R.P."/>
            <person name="Gonzalez D.J."/>
            <person name="Wisecaver J.H."/>
            <person name="Moore B.S."/>
        </authorList>
    </citation>
    <scope>NUCLEOTIDE SEQUENCE [LARGE SCALE GENOMIC DNA]</scope>
    <source>
        <strain evidence="3 4">12B1</strain>
    </source>
</reference>
<dbReference type="AlphaFoldDB" id="A0AB34JPY5"/>
<protein>
    <recommendedName>
        <fullName evidence="2">BHLH domain-containing protein</fullName>
    </recommendedName>
</protein>
<organism evidence="3 4">
    <name type="scientific">Prymnesium parvum</name>
    <name type="common">Toxic golden alga</name>
    <dbReference type="NCBI Taxonomy" id="97485"/>
    <lineage>
        <taxon>Eukaryota</taxon>
        <taxon>Haptista</taxon>
        <taxon>Haptophyta</taxon>
        <taxon>Prymnesiophyceae</taxon>
        <taxon>Prymnesiales</taxon>
        <taxon>Prymnesiaceae</taxon>
        <taxon>Prymnesium</taxon>
    </lineage>
</organism>
<comment type="caution">
    <text evidence="3">The sequence shown here is derived from an EMBL/GenBank/DDBJ whole genome shotgun (WGS) entry which is preliminary data.</text>
</comment>
<feature type="domain" description="BHLH" evidence="2">
    <location>
        <begin position="460"/>
        <end position="532"/>
    </location>
</feature>
<evidence type="ECO:0000313" key="4">
    <source>
        <dbReference type="Proteomes" id="UP001515480"/>
    </source>
</evidence>
<keyword evidence="4" id="KW-1185">Reference proteome</keyword>
<dbReference type="Proteomes" id="UP001515480">
    <property type="component" value="Unassembled WGS sequence"/>
</dbReference>